<evidence type="ECO:0000313" key="2">
    <source>
        <dbReference type="EMBL" id="GFE10664.1"/>
    </source>
</evidence>
<feature type="compositionally biased region" description="Low complexity" evidence="1">
    <location>
        <begin position="35"/>
        <end position="49"/>
    </location>
</feature>
<dbReference type="Proteomes" id="UP000435837">
    <property type="component" value="Unassembled WGS sequence"/>
</dbReference>
<evidence type="ECO:0000256" key="1">
    <source>
        <dbReference type="SAM" id="MobiDB-lite"/>
    </source>
</evidence>
<name>A0A640SIK0_9ACTN</name>
<gene>
    <name evidence="2" type="ORF">Scani_69320</name>
</gene>
<evidence type="ECO:0000313" key="3">
    <source>
        <dbReference type="Proteomes" id="UP000435837"/>
    </source>
</evidence>
<sequence length="72" mass="7333">MQNTGPAPAGSKRPPNRRTVPAPAASPVTVGTGCDTAPARPGARATADAPMPLSRHSRRAADPQGRPPARET</sequence>
<dbReference type="AlphaFoldDB" id="A0A640SIK0"/>
<accession>A0A640SIK0</accession>
<dbReference type="EMBL" id="BLIN01000005">
    <property type="protein sequence ID" value="GFE10664.1"/>
    <property type="molecule type" value="Genomic_DNA"/>
</dbReference>
<reference evidence="2 3" key="1">
    <citation type="submission" date="2019-12" db="EMBL/GenBank/DDBJ databases">
        <title>Whole genome shotgun sequence of Streptomyces caniferus NBRC 15389.</title>
        <authorList>
            <person name="Ichikawa N."/>
            <person name="Kimura A."/>
            <person name="Kitahashi Y."/>
            <person name="Komaki H."/>
            <person name="Tamura T."/>
        </authorList>
    </citation>
    <scope>NUCLEOTIDE SEQUENCE [LARGE SCALE GENOMIC DNA]</scope>
    <source>
        <strain evidence="2 3">NBRC 15389</strain>
    </source>
</reference>
<comment type="caution">
    <text evidence="2">The sequence shown here is derived from an EMBL/GenBank/DDBJ whole genome shotgun (WGS) entry which is preliminary data.</text>
</comment>
<organism evidence="2 3">
    <name type="scientific">Streptomyces caniferus</name>
    <dbReference type="NCBI Taxonomy" id="285557"/>
    <lineage>
        <taxon>Bacteria</taxon>
        <taxon>Bacillati</taxon>
        <taxon>Actinomycetota</taxon>
        <taxon>Actinomycetes</taxon>
        <taxon>Kitasatosporales</taxon>
        <taxon>Streptomycetaceae</taxon>
        <taxon>Streptomyces</taxon>
    </lineage>
</organism>
<proteinExistence type="predicted"/>
<protein>
    <submittedName>
        <fullName evidence="2">Uncharacterized protein</fullName>
    </submittedName>
</protein>
<feature type="region of interest" description="Disordered" evidence="1">
    <location>
        <begin position="1"/>
        <end position="72"/>
    </location>
</feature>